<feature type="transmembrane region" description="Helical" evidence="2">
    <location>
        <begin position="67"/>
        <end position="83"/>
    </location>
</feature>
<dbReference type="InterPro" id="IPR000160">
    <property type="entry name" value="GGDEF_dom"/>
</dbReference>
<keyword evidence="5" id="KW-1185">Reference proteome</keyword>
<dbReference type="AlphaFoldDB" id="A0AA46DXG4"/>
<dbReference type="PANTHER" id="PTHR45138">
    <property type="entry name" value="REGULATORY COMPONENTS OF SENSORY TRANSDUCTION SYSTEM"/>
    <property type="match status" value="1"/>
</dbReference>
<dbReference type="CDD" id="cd01949">
    <property type="entry name" value="GGDEF"/>
    <property type="match status" value="1"/>
</dbReference>
<dbReference type="InterPro" id="IPR043128">
    <property type="entry name" value="Rev_trsase/Diguanyl_cyclase"/>
</dbReference>
<protein>
    <submittedName>
        <fullName evidence="4">PAS domain S-box-containing protein/diguanylate cyclase (GGDEF)-like protein</fullName>
    </submittedName>
</protein>
<keyword evidence="2" id="KW-1133">Transmembrane helix</keyword>
<organism evidence="4 5">
    <name type="scientific">Hypnocyclicus thermotrophus</name>
    <dbReference type="NCBI Taxonomy" id="1627895"/>
    <lineage>
        <taxon>Bacteria</taxon>
        <taxon>Fusobacteriati</taxon>
        <taxon>Fusobacteriota</taxon>
        <taxon>Fusobacteriia</taxon>
        <taxon>Fusobacteriales</taxon>
        <taxon>Fusobacteriaceae</taxon>
        <taxon>Hypnocyclicus</taxon>
    </lineage>
</organism>
<dbReference type="Pfam" id="PF13426">
    <property type="entry name" value="PAS_9"/>
    <property type="match status" value="1"/>
</dbReference>
<feature type="transmembrane region" description="Helical" evidence="2">
    <location>
        <begin position="89"/>
        <end position="105"/>
    </location>
</feature>
<evidence type="ECO:0000256" key="1">
    <source>
        <dbReference type="SAM" id="Coils"/>
    </source>
</evidence>
<dbReference type="SMART" id="SM00267">
    <property type="entry name" value="GGDEF"/>
    <property type="match status" value="1"/>
</dbReference>
<dbReference type="GO" id="GO:0043709">
    <property type="term" value="P:cell adhesion involved in single-species biofilm formation"/>
    <property type="evidence" value="ECO:0007669"/>
    <property type="project" value="TreeGrafter"/>
</dbReference>
<dbReference type="Gene3D" id="3.30.450.20">
    <property type="entry name" value="PAS domain"/>
    <property type="match status" value="1"/>
</dbReference>
<reference evidence="4 5" key="1">
    <citation type="submission" date="2019-03" db="EMBL/GenBank/DDBJ databases">
        <title>Genomic Encyclopedia of Type Strains, Phase IV (KMG-IV): sequencing the most valuable type-strain genomes for metagenomic binning, comparative biology and taxonomic classification.</title>
        <authorList>
            <person name="Goeker M."/>
        </authorList>
    </citation>
    <scope>NUCLEOTIDE SEQUENCE [LARGE SCALE GENOMIC DNA]</scope>
    <source>
        <strain evidence="4 5">DSM 100055</strain>
    </source>
</reference>
<evidence type="ECO:0000259" key="3">
    <source>
        <dbReference type="PROSITE" id="PS50887"/>
    </source>
</evidence>
<dbReference type="SMART" id="SM00091">
    <property type="entry name" value="PAS"/>
    <property type="match status" value="1"/>
</dbReference>
<sequence>MHISNMNTLNKAILINFITILTLILLDIIFFTINNQYFPLISLTLLFGIYSYIYFSNNILIKTKKYSLSLAFPIILLLTIPFINIRNLLIQNIIFLMLIINSLYLNRKVLRTNFLSIFVSIFILFLIDKNHLIITFFDLNNFITFSLNFILIFLTLSTLIRWYNKNIATFRDTLDVLEQSEEKYKKTIQNIQDGLIILGNNRIEECNDIFANMVGCSLENIIGERLETFIEKEHYEKISKYFLELIFDEVDTISFETNFINKKNNEIIRIIFSAAKVEFFSSYKILATLKDITIQKNVETLLKNNAKLLEEKVKERTLELEEANKKLNDLIQIDGLTKLYNYKFLTTKIKEKIDNSLKTSKPLSIILLDLDHFKLINDNFGHLTGDEVLIKLGKLMKNIIGNNGYVGRYGGEEFLILLPDCILEKAVEYGELIRKKVEKYNFEEFNVTISGGIATFSKEDNSYSLIDKADKKLYEAKKNGRNKIIH</sequence>
<evidence type="ECO:0000256" key="2">
    <source>
        <dbReference type="SAM" id="Phobius"/>
    </source>
</evidence>
<feature type="coiled-coil region" evidence="1">
    <location>
        <begin position="306"/>
        <end position="333"/>
    </location>
</feature>
<proteinExistence type="predicted"/>
<dbReference type="RefSeq" id="WP_134113688.1">
    <property type="nucleotide sequence ID" value="NZ_SOBG01000008.1"/>
</dbReference>
<gene>
    <name evidence="4" type="ORF">EV215_1828</name>
</gene>
<evidence type="ECO:0000313" key="4">
    <source>
        <dbReference type="EMBL" id="TDT68107.1"/>
    </source>
</evidence>
<dbReference type="NCBIfam" id="TIGR00229">
    <property type="entry name" value="sensory_box"/>
    <property type="match status" value="1"/>
</dbReference>
<accession>A0AA46DXG4</accession>
<comment type="caution">
    <text evidence="4">The sequence shown here is derived from an EMBL/GenBank/DDBJ whole genome shotgun (WGS) entry which is preliminary data.</text>
</comment>
<name>A0AA46DXG4_9FUSO</name>
<dbReference type="GO" id="GO:0005886">
    <property type="term" value="C:plasma membrane"/>
    <property type="evidence" value="ECO:0007669"/>
    <property type="project" value="TreeGrafter"/>
</dbReference>
<dbReference type="GO" id="GO:0052621">
    <property type="term" value="F:diguanylate cyclase activity"/>
    <property type="evidence" value="ECO:0007669"/>
    <property type="project" value="TreeGrafter"/>
</dbReference>
<dbReference type="InterPro" id="IPR000014">
    <property type="entry name" value="PAS"/>
</dbReference>
<feature type="transmembrane region" description="Helical" evidence="2">
    <location>
        <begin position="12"/>
        <end position="31"/>
    </location>
</feature>
<dbReference type="FunFam" id="3.30.70.270:FF:000001">
    <property type="entry name" value="Diguanylate cyclase domain protein"/>
    <property type="match status" value="1"/>
</dbReference>
<dbReference type="InterPro" id="IPR050469">
    <property type="entry name" value="Diguanylate_Cyclase"/>
</dbReference>
<dbReference type="InterPro" id="IPR035965">
    <property type="entry name" value="PAS-like_dom_sf"/>
</dbReference>
<feature type="transmembrane region" description="Helical" evidence="2">
    <location>
        <begin position="37"/>
        <end position="55"/>
    </location>
</feature>
<dbReference type="Gene3D" id="3.30.70.270">
    <property type="match status" value="1"/>
</dbReference>
<dbReference type="PROSITE" id="PS50887">
    <property type="entry name" value="GGDEF"/>
    <property type="match status" value="1"/>
</dbReference>
<dbReference type="EMBL" id="SOBG01000008">
    <property type="protein sequence ID" value="TDT68107.1"/>
    <property type="molecule type" value="Genomic_DNA"/>
</dbReference>
<dbReference type="Pfam" id="PF00990">
    <property type="entry name" value="GGDEF"/>
    <property type="match status" value="1"/>
</dbReference>
<dbReference type="NCBIfam" id="TIGR00254">
    <property type="entry name" value="GGDEF"/>
    <property type="match status" value="1"/>
</dbReference>
<evidence type="ECO:0000313" key="5">
    <source>
        <dbReference type="Proteomes" id="UP000294678"/>
    </source>
</evidence>
<feature type="transmembrane region" description="Helical" evidence="2">
    <location>
        <begin position="143"/>
        <end position="163"/>
    </location>
</feature>
<dbReference type="SUPFAM" id="SSF55073">
    <property type="entry name" value="Nucleotide cyclase"/>
    <property type="match status" value="1"/>
</dbReference>
<keyword evidence="2" id="KW-0812">Transmembrane</keyword>
<dbReference type="SUPFAM" id="SSF55785">
    <property type="entry name" value="PYP-like sensor domain (PAS domain)"/>
    <property type="match status" value="1"/>
</dbReference>
<dbReference type="Proteomes" id="UP000294678">
    <property type="component" value="Unassembled WGS sequence"/>
</dbReference>
<dbReference type="GO" id="GO:1902201">
    <property type="term" value="P:negative regulation of bacterial-type flagellum-dependent cell motility"/>
    <property type="evidence" value="ECO:0007669"/>
    <property type="project" value="TreeGrafter"/>
</dbReference>
<feature type="domain" description="GGDEF" evidence="3">
    <location>
        <begin position="361"/>
        <end position="486"/>
    </location>
</feature>
<keyword evidence="1" id="KW-0175">Coiled coil</keyword>
<dbReference type="InterPro" id="IPR029787">
    <property type="entry name" value="Nucleotide_cyclase"/>
</dbReference>
<dbReference type="PANTHER" id="PTHR45138:SF9">
    <property type="entry name" value="DIGUANYLATE CYCLASE DGCM-RELATED"/>
    <property type="match status" value="1"/>
</dbReference>
<keyword evidence="2" id="KW-0472">Membrane</keyword>